<dbReference type="RefSeq" id="WP_123917583.1">
    <property type="nucleotide sequence ID" value="NZ_RKRA01000001.1"/>
</dbReference>
<dbReference type="Proteomes" id="UP000280726">
    <property type="component" value="Unassembled WGS sequence"/>
</dbReference>
<proteinExistence type="predicted"/>
<dbReference type="InterPro" id="IPR029058">
    <property type="entry name" value="AB_hydrolase_fold"/>
</dbReference>
<protein>
    <submittedName>
        <fullName evidence="1">Phospholipase/carboxylesterase</fullName>
    </submittedName>
</protein>
<reference evidence="1 2" key="1">
    <citation type="submission" date="2018-11" db="EMBL/GenBank/DDBJ databases">
        <title>Sequencing the genomes of 1000 actinobacteria strains.</title>
        <authorList>
            <person name="Klenk H.-P."/>
        </authorList>
    </citation>
    <scope>NUCLEOTIDE SEQUENCE [LARGE SCALE GENOMIC DNA]</scope>
    <source>
        <strain evidence="1 2">DSM 14418</strain>
    </source>
</reference>
<gene>
    <name evidence="1" type="ORF">EDD32_2295</name>
</gene>
<dbReference type="EMBL" id="RKRA01000001">
    <property type="protein sequence ID" value="RPF27795.1"/>
    <property type="molecule type" value="Genomic_DNA"/>
</dbReference>
<dbReference type="AlphaFoldDB" id="A0A3N5A378"/>
<dbReference type="Gene3D" id="3.40.50.1820">
    <property type="entry name" value="alpha/beta hydrolase"/>
    <property type="match status" value="1"/>
</dbReference>
<accession>A0A3N5A378</accession>
<comment type="caution">
    <text evidence="1">The sequence shown here is derived from an EMBL/GenBank/DDBJ whole genome shotgun (WGS) entry which is preliminary data.</text>
</comment>
<organism evidence="1 2">
    <name type="scientific">Georgenia muralis</name>
    <dbReference type="NCBI Taxonomy" id="154117"/>
    <lineage>
        <taxon>Bacteria</taxon>
        <taxon>Bacillati</taxon>
        <taxon>Actinomycetota</taxon>
        <taxon>Actinomycetes</taxon>
        <taxon>Micrococcales</taxon>
        <taxon>Bogoriellaceae</taxon>
        <taxon>Georgenia</taxon>
    </lineage>
</organism>
<keyword evidence="2" id="KW-1185">Reference proteome</keyword>
<dbReference type="SUPFAM" id="SSF53474">
    <property type="entry name" value="alpha/beta-Hydrolases"/>
    <property type="match status" value="1"/>
</dbReference>
<evidence type="ECO:0000313" key="2">
    <source>
        <dbReference type="Proteomes" id="UP000280726"/>
    </source>
</evidence>
<sequence>MFDMGPAHAFVAGADSAAPPLVLLHGSDGNETDLLPLADELIPGATKVGLRGAVVMNRGYGFFRRFPDRRIDESDLLNRLPGLAAHIHETCAAHNLAQQPVAVGFSNGAIMAAALAITHPELLRAAVLLRPQTPFSDDTWGGLNGLPVLILDGVHDERRSPGDGRHLAQRLRQAGAQVTHHELPVGHAITADDRRLARLWLEAITA</sequence>
<name>A0A3N5A378_9MICO</name>
<evidence type="ECO:0000313" key="1">
    <source>
        <dbReference type="EMBL" id="RPF27795.1"/>
    </source>
</evidence>
<dbReference type="OrthoDB" id="4553466at2"/>